<dbReference type="STRING" id="862908.BMS_1330"/>
<dbReference type="NCBIfam" id="NF041646">
    <property type="entry name" value="VC0807_fam"/>
    <property type="match status" value="1"/>
</dbReference>
<dbReference type="Proteomes" id="UP000008963">
    <property type="component" value="Chromosome"/>
</dbReference>
<feature type="transmembrane region" description="Helical" evidence="1">
    <location>
        <begin position="76"/>
        <end position="96"/>
    </location>
</feature>
<sequence length="240" mass="26426">MLSLKERKSMNTQTAPNKKQENSFLNITLNVIIPSVILTKFSSDEHLGQVYSLILALSFPIGYGIYDYLKQGKINFFSGLGLFSVIMTGGIGLFNLNRDWMVAKETGIPLLMGIAVIISQFTSKPLVKTFLGQMINLELINESFAKNGHSGLFAKNLKIASFCLGGTFFISALLNYILAIKILVGEPGTVEFNESLGKMTALSFPVISVPMVIMVGLIITYLIMTIKKNTDLEIESILKQ</sequence>
<reference evidence="3" key="1">
    <citation type="journal article" date="2013" name="ISME J.">
        <title>A small predatory core genome in the divergent marine Bacteriovorax marinus SJ and the terrestrial Bdellovibrio bacteriovorus.</title>
        <authorList>
            <person name="Crossman L.C."/>
            <person name="Chen H."/>
            <person name="Cerdeno-Tarraga A.M."/>
            <person name="Brooks K."/>
            <person name="Quail M.A."/>
            <person name="Pineiro S.A."/>
            <person name="Hobley L."/>
            <person name="Sockett R.E."/>
            <person name="Bentley S.D."/>
            <person name="Parkhill J."/>
            <person name="Williams H.N."/>
            <person name="Stine O.C."/>
        </authorList>
    </citation>
    <scope>NUCLEOTIDE SEQUENCE [LARGE SCALE GENOMIC DNA]</scope>
    <source>
        <strain evidence="3">ATCC BAA-682 / DSM 15412 / SJ</strain>
    </source>
</reference>
<organism evidence="2 3">
    <name type="scientific">Halobacteriovorax marinus (strain ATCC BAA-682 / DSM 15412 / SJ)</name>
    <name type="common">Bacteriovorax marinus</name>
    <dbReference type="NCBI Taxonomy" id="862908"/>
    <lineage>
        <taxon>Bacteria</taxon>
        <taxon>Pseudomonadati</taxon>
        <taxon>Bdellovibrionota</taxon>
        <taxon>Bacteriovoracia</taxon>
        <taxon>Bacteriovoracales</taxon>
        <taxon>Halobacteriovoraceae</taxon>
        <taxon>Halobacteriovorax</taxon>
    </lineage>
</organism>
<feature type="transmembrane region" description="Helical" evidence="1">
    <location>
        <begin position="50"/>
        <end position="69"/>
    </location>
</feature>
<dbReference type="KEGG" id="bmx:BMS_1330"/>
<protein>
    <submittedName>
        <fullName evidence="2">Membrane protein</fullName>
    </submittedName>
</protein>
<name>E1WZL4_HALMS</name>
<evidence type="ECO:0000313" key="2">
    <source>
        <dbReference type="EMBL" id="CBW26200.1"/>
    </source>
</evidence>
<keyword evidence="1" id="KW-0472">Membrane</keyword>
<dbReference type="HOGENOM" id="CLU_090906_0_0_7"/>
<dbReference type="EMBL" id="FQ312005">
    <property type="protein sequence ID" value="CBW26200.1"/>
    <property type="molecule type" value="Genomic_DNA"/>
</dbReference>
<evidence type="ECO:0000313" key="3">
    <source>
        <dbReference type="Proteomes" id="UP000008963"/>
    </source>
</evidence>
<dbReference type="eggNOG" id="ENOG502ZANK">
    <property type="taxonomic scope" value="Bacteria"/>
</dbReference>
<feature type="transmembrane region" description="Helical" evidence="1">
    <location>
        <begin position="159"/>
        <end position="184"/>
    </location>
</feature>
<dbReference type="AlphaFoldDB" id="E1WZL4"/>
<keyword evidence="1" id="KW-1133">Transmembrane helix</keyword>
<gene>
    <name evidence="2" type="ordered locus">BMS_1330</name>
</gene>
<keyword evidence="1" id="KW-0812">Transmembrane</keyword>
<accession>E1WZL4</accession>
<evidence type="ECO:0000256" key="1">
    <source>
        <dbReference type="SAM" id="Phobius"/>
    </source>
</evidence>
<dbReference type="PATRIC" id="fig|862908.3.peg.1266"/>
<keyword evidence="3" id="KW-1185">Reference proteome</keyword>
<proteinExistence type="predicted"/>
<feature type="transmembrane region" description="Helical" evidence="1">
    <location>
        <begin position="204"/>
        <end position="224"/>
    </location>
</feature>